<reference evidence="2" key="1">
    <citation type="submission" date="2013-12" db="EMBL/GenBank/DDBJ databases">
        <authorList>
            <person name="Aslett M."/>
        </authorList>
    </citation>
    <scope>NUCLEOTIDE SEQUENCE [LARGE SCALE GENOMIC DNA]</scope>
    <source>
        <strain evidence="2">Lindley</strain>
    </source>
</reference>
<keyword evidence="1" id="KW-0812">Transmembrane</keyword>
<reference evidence="2" key="2">
    <citation type="submission" date="2014-05" db="EMBL/GenBank/DDBJ databases">
        <title>The genome and life-stage specific transcriptomes of Globodera pallida elucidate key aspects of plant parasitism by a cyst nematode.</title>
        <authorList>
            <person name="Cotton J.A."/>
            <person name="Lilley C.J."/>
            <person name="Jones L.M."/>
            <person name="Kikuchi T."/>
            <person name="Reid A.J."/>
            <person name="Thorpe P."/>
            <person name="Tsai I.J."/>
            <person name="Beasley H."/>
            <person name="Blok V."/>
            <person name="Cock P.J.A."/>
            <person name="Van den Akker S.E."/>
            <person name="Holroyd N."/>
            <person name="Hunt M."/>
            <person name="Mantelin S."/>
            <person name="Naghra H."/>
            <person name="Pain A."/>
            <person name="Palomares-Rius J.E."/>
            <person name="Zarowiecki M."/>
            <person name="Berriman M."/>
            <person name="Jones J.T."/>
            <person name="Urwin P.E."/>
        </authorList>
    </citation>
    <scope>NUCLEOTIDE SEQUENCE [LARGE SCALE GENOMIC DNA]</scope>
    <source>
        <strain evidence="2">Lindley</strain>
    </source>
</reference>
<proteinExistence type="predicted"/>
<accession>A0A183BMK2</accession>
<organism evidence="2 3">
    <name type="scientific">Globodera pallida</name>
    <name type="common">Potato cyst nematode worm</name>
    <name type="synonym">Heterodera pallida</name>
    <dbReference type="NCBI Taxonomy" id="36090"/>
    <lineage>
        <taxon>Eukaryota</taxon>
        <taxon>Metazoa</taxon>
        <taxon>Ecdysozoa</taxon>
        <taxon>Nematoda</taxon>
        <taxon>Chromadorea</taxon>
        <taxon>Rhabditida</taxon>
        <taxon>Tylenchina</taxon>
        <taxon>Tylenchomorpha</taxon>
        <taxon>Tylenchoidea</taxon>
        <taxon>Heteroderidae</taxon>
        <taxon>Heteroderinae</taxon>
        <taxon>Globodera</taxon>
    </lineage>
</organism>
<evidence type="ECO:0000313" key="3">
    <source>
        <dbReference type="WBParaSite" id="GPLIN_000183700"/>
    </source>
</evidence>
<keyword evidence="1" id="KW-1133">Transmembrane helix</keyword>
<dbReference type="Proteomes" id="UP000050741">
    <property type="component" value="Unassembled WGS sequence"/>
</dbReference>
<protein>
    <submittedName>
        <fullName evidence="3">Inner membrane protein</fullName>
    </submittedName>
</protein>
<dbReference type="WBParaSite" id="GPLIN_000183700">
    <property type="protein sequence ID" value="GPLIN_000183700"/>
    <property type="gene ID" value="GPLIN_000183700"/>
</dbReference>
<evidence type="ECO:0000313" key="2">
    <source>
        <dbReference type="Proteomes" id="UP000050741"/>
    </source>
</evidence>
<name>A0A183BMK2_GLOPA</name>
<reference evidence="3" key="3">
    <citation type="submission" date="2016-06" db="UniProtKB">
        <authorList>
            <consortium name="WormBaseParasite"/>
        </authorList>
    </citation>
    <scope>IDENTIFICATION</scope>
</reference>
<sequence length="66" mass="7621">MLRFYPIVQWIAFALVQDFNCHFTWDKEAMFCFCGAICAPSLVGWVIYAARKATQSFADVRKLPVQ</sequence>
<keyword evidence="2" id="KW-1185">Reference proteome</keyword>
<dbReference type="AlphaFoldDB" id="A0A183BMK2"/>
<evidence type="ECO:0000256" key="1">
    <source>
        <dbReference type="SAM" id="Phobius"/>
    </source>
</evidence>
<keyword evidence="1" id="KW-0472">Membrane</keyword>
<feature type="transmembrane region" description="Helical" evidence="1">
    <location>
        <begin position="28"/>
        <end position="48"/>
    </location>
</feature>